<dbReference type="EMBL" id="QNSE01000007">
    <property type="protein sequence ID" value="RBP83050.1"/>
    <property type="molecule type" value="Genomic_DNA"/>
</dbReference>
<dbReference type="PANTHER" id="PTHR34047:SF8">
    <property type="entry name" value="PROTEIN YKFC"/>
    <property type="match status" value="1"/>
</dbReference>
<accession>A0A366J9E9</accession>
<dbReference type="CDD" id="cd01651">
    <property type="entry name" value="RT_G2_intron"/>
    <property type="match status" value="1"/>
</dbReference>
<dbReference type="RefSeq" id="WP_113916615.1">
    <property type="nucleotide sequence ID" value="NZ_QNSE01000007.1"/>
</dbReference>
<dbReference type="PROSITE" id="PS50878">
    <property type="entry name" value="RT_POL"/>
    <property type="match status" value="1"/>
</dbReference>
<gene>
    <name evidence="3" type="ORF">DFP80_10716</name>
</gene>
<reference evidence="3 4" key="1">
    <citation type="submission" date="2018-06" db="EMBL/GenBank/DDBJ databases">
        <title>Genomic Encyclopedia of Type Strains, Phase III (KMG-III): the genomes of soil and plant-associated and newly described type strains.</title>
        <authorList>
            <person name="Whitman W."/>
        </authorList>
    </citation>
    <scope>NUCLEOTIDE SEQUENCE [LARGE SCALE GENOMIC DNA]</scope>
    <source>
        <strain evidence="3 4">CECT 7377</strain>
    </source>
</reference>
<dbReference type="InterPro" id="IPR000477">
    <property type="entry name" value="RT_dom"/>
</dbReference>
<evidence type="ECO:0000313" key="4">
    <source>
        <dbReference type="Proteomes" id="UP000252792"/>
    </source>
</evidence>
<keyword evidence="4" id="KW-1185">Reference proteome</keyword>
<keyword evidence="3" id="KW-0548">Nucleotidyltransferase</keyword>
<sequence length="451" mass="51760">MTVKEDFDSIFSEENLKEIFTEYIAYSSATGIDSMNQNAFRRQVDQQISIISNKAISGNYKFSKYKLKLISKGRNKAPREISIPTIRDRVALKALCKFLQDRFSDSVTFELPQEVIKDVKSEALSGRYNGFIKLDISNFYPSIPHDKLISKLKQQVQSQEILDIISSAIKSPTVLTSKKDDPENSIGIPQGLSISNILAAIYLESVDKHLSSLLNIRCYRYVDDVLILCSQAEANELSKTIISKFSELGLEVHDPITTPEKSKIDFISKGFEYLGYTFTGDKVSARAGSVDKLKSSLAGIFTSYKHSRNKSLAILEWRLNLRITGCVFEKKCKGWQFFFSEINYESLLHELDIYVRKLTIRFGVEHTEENNGITPKKFVRTFKEIIHRKHQTSYIPNFDNYTIQDMSTTLSSYFEFDIARMTEEDISYYFHKKIGAQVRDLEVDVKDFGYQ</sequence>
<keyword evidence="3" id="KW-0695">RNA-directed DNA polymerase</keyword>
<protein>
    <submittedName>
        <fullName evidence="3">Retron-type reverse transcriptase</fullName>
    </submittedName>
</protein>
<comment type="caution">
    <text evidence="3">The sequence shown here is derived from an EMBL/GenBank/DDBJ whole genome shotgun (WGS) entry which is preliminary data.</text>
</comment>
<dbReference type="SUPFAM" id="SSF56672">
    <property type="entry name" value="DNA/RNA polymerases"/>
    <property type="match status" value="1"/>
</dbReference>
<comment type="similarity">
    <text evidence="1">Belongs to the bacterial reverse transcriptase family.</text>
</comment>
<keyword evidence="3" id="KW-0808">Transferase</keyword>
<proteinExistence type="inferred from homology"/>
<dbReference type="OrthoDB" id="9793236at2"/>
<evidence type="ECO:0000259" key="2">
    <source>
        <dbReference type="PROSITE" id="PS50878"/>
    </source>
</evidence>
<name>A0A366J9E9_9GAMM</name>
<dbReference type="AlphaFoldDB" id="A0A366J9E9"/>
<dbReference type="InterPro" id="IPR043502">
    <property type="entry name" value="DNA/RNA_pol_sf"/>
</dbReference>
<dbReference type="InterPro" id="IPR051083">
    <property type="entry name" value="GrpII_Intron_Splice-Mob/Def"/>
</dbReference>
<feature type="domain" description="Reverse transcriptase" evidence="2">
    <location>
        <begin position="51"/>
        <end position="278"/>
    </location>
</feature>
<dbReference type="PANTHER" id="PTHR34047">
    <property type="entry name" value="NUCLEAR INTRON MATURASE 1, MITOCHONDRIAL-RELATED"/>
    <property type="match status" value="1"/>
</dbReference>
<dbReference type="Pfam" id="PF00078">
    <property type="entry name" value="RVT_1"/>
    <property type="match status" value="1"/>
</dbReference>
<dbReference type="GO" id="GO:0003964">
    <property type="term" value="F:RNA-directed DNA polymerase activity"/>
    <property type="evidence" value="ECO:0007669"/>
    <property type="project" value="UniProtKB-KW"/>
</dbReference>
<evidence type="ECO:0000256" key="1">
    <source>
        <dbReference type="ARBA" id="ARBA00034120"/>
    </source>
</evidence>
<dbReference type="Proteomes" id="UP000252792">
    <property type="component" value="Unassembled WGS sequence"/>
</dbReference>
<organism evidence="3 4">
    <name type="scientific">Marinomonas rhizomae</name>
    <dbReference type="NCBI Taxonomy" id="491948"/>
    <lineage>
        <taxon>Bacteria</taxon>
        <taxon>Pseudomonadati</taxon>
        <taxon>Pseudomonadota</taxon>
        <taxon>Gammaproteobacteria</taxon>
        <taxon>Oceanospirillales</taxon>
        <taxon>Oceanospirillaceae</taxon>
        <taxon>Marinomonas</taxon>
    </lineage>
</organism>
<evidence type="ECO:0000313" key="3">
    <source>
        <dbReference type="EMBL" id="RBP83050.1"/>
    </source>
</evidence>